<evidence type="ECO:0000256" key="9">
    <source>
        <dbReference type="ARBA" id="ARBA00047364"/>
    </source>
</evidence>
<dbReference type="InterPro" id="IPR023457">
    <property type="entry name" value="Met-tRNA_synth_2"/>
</dbReference>
<reference evidence="13" key="1">
    <citation type="journal article" date="2023" name="bioRxiv">
        <title>Scaffold-level genome assemblies of two parasitoid biocontrol wasps reveal the parthenogenesis mechanism and an associated novel virus.</title>
        <authorList>
            <person name="Inwood S."/>
            <person name="Skelly J."/>
            <person name="Guhlin J."/>
            <person name="Harrop T."/>
            <person name="Goldson S."/>
            <person name="Dearden P."/>
        </authorList>
    </citation>
    <scope>NUCLEOTIDE SEQUENCE</scope>
    <source>
        <strain evidence="13">Irish</strain>
        <tissue evidence="13">Whole body</tissue>
    </source>
</reference>
<proteinExistence type="inferred from homology"/>
<reference evidence="13" key="2">
    <citation type="submission" date="2023-03" db="EMBL/GenBank/DDBJ databases">
        <authorList>
            <person name="Inwood S.N."/>
            <person name="Skelly J.G."/>
            <person name="Guhlin J."/>
            <person name="Harrop T.W.R."/>
            <person name="Goldson S.G."/>
            <person name="Dearden P.K."/>
        </authorList>
    </citation>
    <scope>NUCLEOTIDE SEQUENCE</scope>
    <source>
        <strain evidence="13">Irish</strain>
        <tissue evidence="13">Whole body</tissue>
    </source>
</reference>
<evidence type="ECO:0000256" key="5">
    <source>
        <dbReference type="ARBA" id="ARBA00022917"/>
    </source>
</evidence>
<evidence type="ECO:0000256" key="3">
    <source>
        <dbReference type="ARBA" id="ARBA00022741"/>
    </source>
</evidence>
<dbReference type="GO" id="GO:0004825">
    <property type="term" value="F:methionine-tRNA ligase activity"/>
    <property type="evidence" value="ECO:0007669"/>
    <property type="project" value="UniProtKB-EC"/>
</dbReference>
<feature type="compositionally biased region" description="Basic and acidic residues" evidence="11">
    <location>
        <begin position="70"/>
        <end position="82"/>
    </location>
</feature>
<name>A0AA39C7Z5_9HYME</name>
<dbReference type="Proteomes" id="UP001168990">
    <property type="component" value="Unassembled WGS sequence"/>
</dbReference>
<feature type="domain" description="Methionyl/Leucyl tRNA synthetase" evidence="12">
    <location>
        <begin position="173"/>
        <end position="537"/>
    </location>
</feature>
<feature type="compositionally biased region" description="Low complexity" evidence="11">
    <location>
        <begin position="89"/>
        <end position="98"/>
    </location>
</feature>
<keyword evidence="2 10" id="KW-0436">Ligase</keyword>
<dbReference type="AlphaFoldDB" id="A0AA39C7Z5"/>
<evidence type="ECO:0000256" key="7">
    <source>
        <dbReference type="ARBA" id="ARBA00026124"/>
    </source>
</evidence>
<dbReference type="InterPro" id="IPR009080">
    <property type="entry name" value="tRNAsynth_Ia_anticodon-bd"/>
</dbReference>
<comment type="caution">
    <text evidence="13">The sequence shown here is derived from an EMBL/GenBank/DDBJ whole genome shotgun (WGS) entry which is preliminary data.</text>
</comment>
<evidence type="ECO:0000256" key="2">
    <source>
        <dbReference type="ARBA" id="ARBA00022598"/>
    </source>
</evidence>
<dbReference type="InterPro" id="IPR014729">
    <property type="entry name" value="Rossmann-like_a/b/a_fold"/>
</dbReference>
<evidence type="ECO:0000256" key="1">
    <source>
        <dbReference type="ARBA" id="ARBA00012838"/>
    </source>
</evidence>
<dbReference type="GO" id="GO:0005739">
    <property type="term" value="C:mitochondrion"/>
    <property type="evidence" value="ECO:0007669"/>
    <property type="project" value="UniProtKB-ARBA"/>
</dbReference>
<evidence type="ECO:0000313" key="14">
    <source>
        <dbReference type="Proteomes" id="UP001168990"/>
    </source>
</evidence>
<keyword evidence="3 10" id="KW-0547">Nucleotide-binding</keyword>
<feature type="region of interest" description="Disordered" evidence="11">
    <location>
        <begin position="70"/>
        <end position="108"/>
    </location>
</feature>
<dbReference type="EMBL" id="JAQQBS010001424">
    <property type="protein sequence ID" value="KAK0159259.1"/>
    <property type="molecule type" value="Genomic_DNA"/>
</dbReference>
<keyword evidence="6 10" id="KW-0030">Aminoacyl-tRNA synthetase</keyword>
<dbReference type="Gene3D" id="3.40.50.620">
    <property type="entry name" value="HUPs"/>
    <property type="match status" value="1"/>
</dbReference>
<evidence type="ECO:0000256" key="4">
    <source>
        <dbReference type="ARBA" id="ARBA00022840"/>
    </source>
</evidence>
<keyword evidence="4 10" id="KW-0067">ATP-binding</keyword>
<comment type="similarity">
    <text evidence="10">Belongs to the class-I aminoacyl-tRNA synthetase family.</text>
</comment>
<evidence type="ECO:0000256" key="10">
    <source>
        <dbReference type="RuleBase" id="RU363039"/>
    </source>
</evidence>
<protein>
    <recommendedName>
        <fullName evidence="7">Methionine--tRNA ligase, mitochondrial</fullName>
        <ecNumber evidence="1">6.1.1.10</ecNumber>
    </recommendedName>
    <alternativeName>
        <fullName evidence="8">Mitochondrial methionyl-tRNA synthetase</fullName>
    </alternativeName>
</protein>
<dbReference type="InterPro" id="IPR014758">
    <property type="entry name" value="Met-tRNA_synth"/>
</dbReference>
<dbReference type="Gene3D" id="1.10.730.10">
    <property type="entry name" value="Isoleucyl-tRNA Synthetase, Domain 1"/>
    <property type="match status" value="1"/>
</dbReference>
<dbReference type="GO" id="GO:0006431">
    <property type="term" value="P:methionyl-tRNA aminoacylation"/>
    <property type="evidence" value="ECO:0007669"/>
    <property type="project" value="InterPro"/>
</dbReference>
<dbReference type="InterPro" id="IPR015413">
    <property type="entry name" value="Methionyl/Leucyl_tRNA_Synth"/>
</dbReference>
<dbReference type="EC" id="6.1.1.10" evidence="1"/>
<dbReference type="Gene3D" id="2.170.220.10">
    <property type="match status" value="1"/>
</dbReference>
<evidence type="ECO:0000256" key="8">
    <source>
        <dbReference type="ARBA" id="ARBA00030331"/>
    </source>
</evidence>
<dbReference type="CDD" id="cd00814">
    <property type="entry name" value="MetRS_core"/>
    <property type="match status" value="1"/>
</dbReference>
<evidence type="ECO:0000256" key="6">
    <source>
        <dbReference type="ARBA" id="ARBA00023146"/>
    </source>
</evidence>
<dbReference type="PANTHER" id="PTHR43326">
    <property type="entry name" value="METHIONYL-TRNA SYNTHETASE"/>
    <property type="match status" value="1"/>
</dbReference>
<evidence type="ECO:0000313" key="13">
    <source>
        <dbReference type="EMBL" id="KAK0159259.1"/>
    </source>
</evidence>
<keyword evidence="5 10" id="KW-0648">Protein biosynthesis</keyword>
<dbReference type="PRINTS" id="PR01041">
    <property type="entry name" value="TRNASYNTHMET"/>
</dbReference>
<comment type="catalytic activity">
    <reaction evidence="9">
        <text>tRNA(Met) + L-methionine + ATP = L-methionyl-tRNA(Met) + AMP + diphosphate</text>
        <dbReference type="Rhea" id="RHEA:13481"/>
        <dbReference type="Rhea" id="RHEA-COMP:9667"/>
        <dbReference type="Rhea" id="RHEA-COMP:9698"/>
        <dbReference type="ChEBI" id="CHEBI:30616"/>
        <dbReference type="ChEBI" id="CHEBI:33019"/>
        <dbReference type="ChEBI" id="CHEBI:57844"/>
        <dbReference type="ChEBI" id="CHEBI:78442"/>
        <dbReference type="ChEBI" id="CHEBI:78530"/>
        <dbReference type="ChEBI" id="CHEBI:456215"/>
        <dbReference type="EC" id="6.1.1.10"/>
    </reaction>
</comment>
<dbReference type="SUPFAM" id="SSF52374">
    <property type="entry name" value="Nucleotidylyl transferase"/>
    <property type="match status" value="1"/>
</dbReference>
<evidence type="ECO:0000256" key="11">
    <source>
        <dbReference type="SAM" id="MobiDB-lite"/>
    </source>
</evidence>
<dbReference type="Pfam" id="PF09334">
    <property type="entry name" value="tRNA-synt_1g"/>
    <property type="match status" value="1"/>
</dbReference>
<organism evidence="13 14">
    <name type="scientific">Microctonus aethiopoides</name>
    <dbReference type="NCBI Taxonomy" id="144406"/>
    <lineage>
        <taxon>Eukaryota</taxon>
        <taxon>Metazoa</taxon>
        <taxon>Ecdysozoa</taxon>
        <taxon>Arthropoda</taxon>
        <taxon>Hexapoda</taxon>
        <taxon>Insecta</taxon>
        <taxon>Pterygota</taxon>
        <taxon>Neoptera</taxon>
        <taxon>Endopterygota</taxon>
        <taxon>Hymenoptera</taxon>
        <taxon>Apocrita</taxon>
        <taxon>Ichneumonoidea</taxon>
        <taxon>Braconidae</taxon>
        <taxon>Euphorinae</taxon>
        <taxon>Microctonus</taxon>
    </lineage>
</organism>
<dbReference type="SUPFAM" id="SSF47323">
    <property type="entry name" value="Anticodon-binding domain of a subclass of class I aminoacyl-tRNA synthetases"/>
    <property type="match status" value="1"/>
</dbReference>
<keyword evidence="14" id="KW-1185">Reference proteome</keyword>
<accession>A0AA39C7Z5</accession>
<dbReference type="InterPro" id="IPR033911">
    <property type="entry name" value="MetRS_core"/>
</dbReference>
<gene>
    <name evidence="13" type="ORF">PV328_010157</name>
</gene>
<evidence type="ECO:0000259" key="12">
    <source>
        <dbReference type="Pfam" id="PF09334"/>
    </source>
</evidence>
<sequence>MATCRFINLFLKKSLVYSSKKSIMTTNSARAKKVLETLKDNPYFDKYAASIARLQQTNPDEFFSRIEAQEKKHKHGNTDGTKRQTTTESNPKSASAKPPLSPSAPRVSSAKLSDVMKLELLENKAFKYLRKQNNCLPLRFWKQQNSLWHDELKKPWINHLCSRQYGNYEPKPVYITTPIFYVNAGPHIGHLYTAALADALARYNKMLGNEVFFTTGTDEHGNKVRNAASKNNLSPEQYCEQISKLFREMSDNFDIKYDNFIRTTELKHQKVVQQFWTQLQNKGHIYLGKYSGWYCVSDEAFVSELELEEKKDASGNIIKVSATSGNIVEWMEEDNYKFRLSHFQDDLKHWLKDSTVVRPMKFHKMLLNWIEEGTCLEDLSISRPVSRAPWGLPVPNDSSHTIYVWLDALVNYLTSVDYPNDKFSKLWPPRIQVIGKDILKFHGIYWPAFLIAAGLDPPSTLLCHSHWTVCDEKMSKSKGNVISPNEAAEIFTADGLRYFLLREAVPHNDANYSNEKIRNILNTELANTLGNLVNRCMGKSVNPHGIIPEPKADDIDILNSDEAHELIQHLENLPTIAESAYNEYNLHRVVDSVMQTLFAANKMFECHQPWILAKEINTNEKAQMKLNAVISLGLEAARISSLILLPIVPRLISNLLDSLSVPSSARMWCNSGF</sequence>
<dbReference type="FunFam" id="2.170.220.10:FF:000001">
    <property type="entry name" value="methionine--tRNA ligase, mitochondrial"/>
    <property type="match status" value="1"/>
</dbReference>
<dbReference type="NCBIfam" id="TIGR00398">
    <property type="entry name" value="metG"/>
    <property type="match status" value="1"/>
</dbReference>
<dbReference type="GO" id="GO:0005524">
    <property type="term" value="F:ATP binding"/>
    <property type="evidence" value="ECO:0007669"/>
    <property type="project" value="UniProtKB-KW"/>
</dbReference>
<dbReference type="PANTHER" id="PTHR43326:SF1">
    <property type="entry name" value="METHIONINE--TRNA LIGASE, MITOCHONDRIAL"/>
    <property type="match status" value="1"/>
</dbReference>